<reference evidence="6 7" key="2">
    <citation type="journal article" date="2013" name="PLoS Genet.">
        <title>Comparative genome structure, secondary metabolite, and effector coding capacity across Cochliobolus pathogens.</title>
        <authorList>
            <person name="Condon B.J."/>
            <person name="Leng Y."/>
            <person name="Wu D."/>
            <person name="Bushley K.E."/>
            <person name="Ohm R.A."/>
            <person name="Otillar R."/>
            <person name="Martin J."/>
            <person name="Schackwitz W."/>
            <person name="Grimwood J."/>
            <person name="MohdZainudin N."/>
            <person name="Xue C."/>
            <person name="Wang R."/>
            <person name="Manning V.A."/>
            <person name="Dhillon B."/>
            <person name="Tu Z.J."/>
            <person name="Steffenson B.J."/>
            <person name="Salamov A."/>
            <person name="Sun H."/>
            <person name="Lowry S."/>
            <person name="LaButti K."/>
            <person name="Han J."/>
            <person name="Copeland A."/>
            <person name="Lindquist E."/>
            <person name="Barry K."/>
            <person name="Schmutz J."/>
            <person name="Baker S.E."/>
            <person name="Ciuffetti L.M."/>
            <person name="Grigoriev I.V."/>
            <person name="Zhong S."/>
            <person name="Turgeon B.G."/>
        </authorList>
    </citation>
    <scope>NUCLEOTIDE SEQUENCE [LARGE SCALE GENOMIC DNA]</scope>
    <source>
        <strain evidence="7">28A</strain>
    </source>
</reference>
<dbReference type="GO" id="GO:0000435">
    <property type="term" value="P:positive regulation of transcription from RNA polymerase II promoter by galactose"/>
    <property type="evidence" value="ECO:0007669"/>
    <property type="project" value="TreeGrafter"/>
</dbReference>
<dbReference type="OrthoDB" id="2571985at2759"/>
<evidence type="ECO:0000259" key="5">
    <source>
        <dbReference type="PROSITE" id="PS50048"/>
    </source>
</evidence>
<dbReference type="Pfam" id="PF04082">
    <property type="entry name" value="Fungal_trans"/>
    <property type="match status" value="1"/>
</dbReference>
<evidence type="ECO:0000313" key="7">
    <source>
        <dbReference type="Proteomes" id="UP000016935"/>
    </source>
</evidence>
<evidence type="ECO:0000256" key="4">
    <source>
        <dbReference type="ARBA" id="ARBA00023242"/>
    </source>
</evidence>
<feature type="domain" description="Zn(2)-C6 fungal-type" evidence="5">
    <location>
        <begin position="33"/>
        <end position="62"/>
    </location>
</feature>
<evidence type="ECO:0000256" key="1">
    <source>
        <dbReference type="ARBA" id="ARBA00022723"/>
    </source>
</evidence>
<dbReference type="HOGENOM" id="CLU_008137_1_0_1"/>
<dbReference type="GO" id="GO:0005634">
    <property type="term" value="C:nucleus"/>
    <property type="evidence" value="ECO:0007669"/>
    <property type="project" value="TreeGrafter"/>
</dbReference>
<dbReference type="SMART" id="SM00906">
    <property type="entry name" value="Fungal_trans"/>
    <property type="match status" value="1"/>
</dbReference>
<keyword evidence="2" id="KW-0805">Transcription regulation</keyword>
<dbReference type="Proteomes" id="UP000016935">
    <property type="component" value="Unassembled WGS sequence"/>
</dbReference>
<dbReference type="PROSITE" id="PS50048">
    <property type="entry name" value="ZN2_CY6_FUNGAL_2"/>
    <property type="match status" value="1"/>
</dbReference>
<dbReference type="PROSITE" id="PS00463">
    <property type="entry name" value="ZN2_CY6_FUNGAL_1"/>
    <property type="match status" value="1"/>
</dbReference>
<keyword evidence="4" id="KW-0539">Nucleus</keyword>
<dbReference type="GO" id="GO:0006351">
    <property type="term" value="P:DNA-templated transcription"/>
    <property type="evidence" value="ECO:0007669"/>
    <property type="project" value="InterPro"/>
</dbReference>
<dbReference type="SUPFAM" id="SSF57701">
    <property type="entry name" value="Zn2/Cys6 DNA-binding domain"/>
    <property type="match status" value="1"/>
</dbReference>
<dbReference type="GeneID" id="19397534"/>
<evidence type="ECO:0000256" key="3">
    <source>
        <dbReference type="ARBA" id="ARBA00023163"/>
    </source>
</evidence>
<dbReference type="AlphaFoldDB" id="R0JT99"/>
<gene>
    <name evidence="6" type="ORF">SETTUDRAFT_155581</name>
</gene>
<protein>
    <recommendedName>
        <fullName evidence="5">Zn(2)-C6 fungal-type domain-containing protein</fullName>
    </recommendedName>
</protein>
<keyword evidence="3" id="KW-0804">Transcription</keyword>
<dbReference type="CDD" id="cd12148">
    <property type="entry name" value="fungal_TF_MHR"/>
    <property type="match status" value="1"/>
</dbReference>
<dbReference type="Gene3D" id="4.10.240.10">
    <property type="entry name" value="Zn(2)-C6 fungal-type DNA-binding domain"/>
    <property type="match status" value="1"/>
</dbReference>
<accession>R0JT99</accession>
<name>R0JT99_EXST2</name>
<dbReference type="PANTHER" id="PTHR47424">
    <property type="entry name" value="REGULATORY PROTEIN GAL4"/>
    <property type="match status" value="1"/>
</dbReference>
<dbReference type="STRING" id="671987.R0JT99"/>
<dbReference type="CDD" id="cd00067">
    <property type="entry name" value="GAL4"/>
    <property type="match status" value="1"/>
</dbReference>
<proteinExistence type="predicted"/>
<dbReference type="InterPro" id="IPR001138">
    <property type="entry name" value="Zn2Cys6_DnaBD"/>
</dbReference>
<dbReference type="SMART" id="SM00066">
    <property type="entry name" value="GAL4"/>
    <property type="match status" value="1"/>
</dbReference>
<sequence length="712" mass="79866">MQESLLSTILMELDDRNSTRTPQRLRRPRAARACDLCRAKKNKCDESYPCSYCKGRNVTCVYQGLQNTSRRYTAEYVKQLEDEVRRLSNTPITSPNVQPAVRFHQSSLEIRGPQQETNAASRPNTSVSVRSVVAEEISGANGHTDGIEFYGSSSSFALLSRVQRLGQNSRDNENTAELVSSLHNATFQTTPTDSHADGPDAGTTRADYYPQCRNFIENFFSTIHYIHPILDKREFIQKCEALWSSCTAEASSQQPTSFVALYYSILSVGAMVGVREEEDIDGLTNLQWSRKFFGMAWTCCHSLGLITNLDMVQCFFMMAKVCQNELNPHWSYMYTGFAVRTALAMGVNREPGPDTKKTSAQLKAESRTWWGLYSLEMEISFSIGRPDTLGADLYHNRRLPLVGMDMTATPANPVDSEMLEPPHCAIIGRMVEFSRITRRICQKLYLSNASISEMISLTNEIEAELNGWLDGLPDAIRPCVQNQLRQKSSLSSAKDAIWVKRQRLVLSIRYHNLKILLFGSILIRSSPAERGNIPGCLENVHKCLESAKQTITIIYETYAHNDFFHTWFYNATYTVFAASVILLYVAQGSASDEEIQSLFELVNMAIEILESMDESVVAVEAAKLLRRARDKAQHRGVSESAAADDNNNPSHAFLDSDPVSSLFTDAEGHSNQLNHYWGSLGLLDNNAMDFDIAAYLGGFDQNNPMLLFLGDQ</sequence>
<dbReference type="InterPro" id="IPR007219">
    <property type="entry name" value="XnlR_reg_dom"/>
</dbReference>
<evidence type="ECO:0000256" key="2">
    <source>
        <dbReference type="ARBA" id="ARBA00023015"/>
    </source>
</evidence>
<keyword evidence="7" id="KW-1185">Reference proteome</keyword>
<evidence type="ECO:0000313" key="6">
    <source>
        <dbReference type="EMBL" id="EOA84308.1"/>
    </source>
</evidence>
<dbReference type="eggNOG" id="ENOG502SJ6U">
    <property type="taxonomic scope" value="Eukaryota"/>
</dbReference>
<dbReference type="InterPro" id="IPR051127">
    <property type="entry name" value="Fungal_SecMet_Regulators"/>
</dbReference>
<keyword evidence="1" id="KW-0479">Metal-binding</keyword>
<dbReference type="Pfam" id="PF00172">
    <property type="entry name" value="Zn_clus"/>
    <property type="match status" value="1"/>
</dbReference>
<dbReference type="InterPro" id="IPR036864">
    <property type="entry name" value="Zn2-C6_fun-type_DNA-bd_sf"/>
</dbReference>
<reference evidence="6 7" key="1">
    <citation type="journal article" date="2012" name="PLoS Pathog.">
        <title>Diverse lifestyles and strategies of plant pathogenesis encoded in the genomes of eighteen Dothideomycetes fungi.</title>
        <authorList>
            <person name="Ohm R.A."/>
            <person name="Feau N."/>
            <person name="Henrissat B."/>
            <person name="Schoch C.L."/>
            <person name="Horwitz B.A."/>
            <person name="Barry K.W."/>
            <person name="Condon B.J."/>
            <person name="Copeland A.C."/>
            <person name="Dhillon B."/>
            <person name="Glaser F."/>
            <person name="Hesse C.N."/>
            <person name="Kosti I."/>
            <person name="LaButti K."/>
            <person name="Lindquist E.A."/>
            <person name="Lucas S."/>
            <person name="Salamov A.A."/>
            <person name="Bradshaw R.E."/>
            <person name="Ciuffetti L."/>
            <person name="Hamelin R.C."/>
            <person name="Kema G.H.J."/>
            <person name="Lawrence C."/>
            <person name="Scott J.A."/>
            <person name="Spatafora J.W."/>
            <person name="Turgeon B.G."/>
            <person name="de Wit P.J.G.M."/>
            <person name="Zhong S."/>
            <person name="Goodwin S.B."/>
            <person name="Grigoriev I.V."/>
        </authorList>
    </citation>
    <scope>NUCLEOTIDE SEQUENCE [LARGE SCALE GENOMIC DNA]</scope>
    <source>
        <strain evidence="7">28A</strain>
    </source>
</reference>
<dbReference type="PANTHER" id="PTHR47424:SF15">
    <property type="entry name" value="ZN(II)2CYS6 TRANSCRIPTION FACTOR (EUROFUNG)"/>
    <property type="match status" value="1"/>
</dbReference>
<dbReference type="GO" id="GO:0008270">
    <property type="term" value="F:zinc ion binding"/>
    <property type="evidence" value="ECO:0007669"/>
    <property type="project" value="InterPro"/>
</dbReference>
<organism evidence="6 7">
    <name type="scientific">Exserohilum turcicum (strain 28A)</name>
    <name type="common">Northern leaf blight fungus</name>
    <name type="synonym">Setosphaeria turcica</name>
    <dbReference type="NCBI Taxonomy" id="671987"/>
    <lineage>
        <taxon>Eukaryota</taxon>
        <taxon>Fungi</taxon>
        <taxon>Dikarya</taxon>
        <taxon>Ascomycota</taxon>
        <taxon>Pezizomycotina</taxon>
        <taxon>Dothideomycetes</taxon>
        <taxon>Pleosporomycetidae</taxon>
        <taxon>Pleosporales</taxon>
        <taxon>Pleosporineae</taxon>
        <taxon>Pleosporaceae</taxon>
        <taxon>Exserohilum</taxon>
    </lineage>
</organism>
<dbReference type="EMBL" id="KB908814">
    <property type="protein sequence ID" value="EOA84308.1"/>
    <property type="molecule type" value="Genomic_DNA"/>
</dbReference>
<dbReference type="RefSeq" id="XP_008028644.1">
    <property type="nucleotide sequence ID" value="XM_008030453.1"/>
</dbReference>
<dbReference type="GO" id="GO:0000978">
    <property type="term" value="F:RNA polymerase II cis-regulatory region sequence-specific DNA binding"/>
    <property type="evidence" value="ECO:0007669"/>
    <property type="project" value="TreeGrafter"/>
</dbReference>
<dbReference type="GO" id="GO:0000981">
    <property type="term" value="F:DNA-binding transcription factor activity, RNA polymerase II-specific"/>
    <property type="evidence" value="ECO:0007669"/>
    <property type="project" value="InterPro"/>
</dbReference>